<dbReference type="AlphaFoldDB" id="A0A154BT39"/>
<dbReference type="OrthoDB" id="2926393at2"/>
<protein>
    <submittedName>
        <fullName evidence="1">Uncharacterized protein</fullName>
    </submittedName>
</protein>
<sequence>MHDKINQFISHFNEEIHKVKELNNKLYQKIIYVTILDALGRARYPKKSPSDRMKTFVRNYGNWADKDKISLVQLELNLDFMLTDEEKESSRLLLTTREKIATWESGHVYDSSADPVFDEGSKMLTFPDKRVDIENAEESAVTKARYSELFYAYRNRLIHEYRKPGYAIEDNEDTSAFYHSYINGPWELGFPVGLFEKLCCSCLENLKQYLYHENINPYSRYEFGSMWSERKHFAKP</sequence>
<reference evidence="1 2" key="1">
    <citation type="submission" date="2016-02" db="EMBL/GenBank/DDBJ databases">
        <title>Anaerosporomusa subterraneum gen. nov., sp. nov., a spore-forming obligate anaerobe isolated from saprolite.</title>
        <authorList>
            <person name="Choi J.K."/>
            <person name="Shah M."/>
            <person name="Yee N."/>
        </authorList>
    </citation>
    <scope>NUCLEOTIDE SEQUENCE [LARGE SCALE GENOMIC DNA]</scope>
    <source>
        <strain evidence="1 2">RU4</strain>
    </source>
</reference>
<dbReference type="EMBL" id="LSGP01000013">
    <property type="protein sequence ID" value="KYZ77184.1"/>
    <property type="molecule type" value="Genomic_DNA"/>
</dbReference>
<evidence type="ECO:0000313" key="2">
    <source>
        <dbReference type="Proteomes" id="UP000076268"/>
    </source>
</evidence>
<keyword evidence="2" id="KW-1185">Reference proteome</keyword>
<evidence type="ECO:0000313" key="1">
    <source>
        <dbReference type="EMBL" id="KYZ77184.1"/>
    </source>
</evidence>
<dbReference type="Proteomes" id="UP000076268">
    <property type="component" value="Unassembled WGS sequence"/>
</dbReference>
<dbReference type="RefSeq" id="WP_066239049.1">
    <property type="nucleotide sequence ID" value="NZ_LSGP01000013.1"/>
</dbReference>
<comment type="caution">
    <text evidence="1">The sequence shown here is derived from an EMBL/GenBank/DDBJ whole genome shotgun (WGS) entry which is preliminary data.</text>
</comment>
<accession>A0A154BT39</accession>
<name>A0A154BT39_ANASB</name>
<proteinExistence type="predicted"/>
<organism evidence="1 2">
    <name type="scientific">Anaerosporomusa subterranea</name>
    <dbReference type="NCBI Taxonomy" id="1794912"/>
    <lineage>
        <taxon>Bacteria</taxon>
        <taxon>Bacillati</taxon>
        <taxon>Bacillota</taxon>
        <taxon>Negativicutes</taxon>
        <taxon>Acetonemataceae</taxon>
        <taxon>Anaerosporomusa</taxon>
    </lineage>
</organism>
<gene>
    <name evidence="1" type="ORF">AXX12_03360</name>
</gene>